<gene>
    <name evidence="2" type="ORF">BofuT4_P095490.1</name>
</gene>
<proteinExistence type="predicted"/>
<evidence type="ECO:0000256" key="1">
    <source>
        <dbReference type="SAM" id="MobiDB-lite"/>
    </source>
</evidence>
<reference evidence="3" key="1">
    <citation type="journal article" date="2011" name="PLoS Genet.">
        <title>Genomic analysis of the necrotrophic fungal pathogens Sclerotinia sclerotiorum and Botrytis cinerea.</title>
        <authorList>
            <person name="Amselem J."/>
            <person name="Cuomo C.A."/>
            <person name="van Kan J.A."/>
            <person name="Viaud M."/>
            <person name="Benito E.P."/>
            <person name="Couloux A."/>
            <person name="Coutinho P.M."/>
            <person name="de Vries R.P."/>
            <person name="Dyer P.S."/>
            <person name="Fillinger S."/>
            <person name="Fournier E."/>
            <person name="Gout L."/>
            <person name="Hahn M."/>
            <person name="Kohn L."/>
            <person name="Lapalu N."/>
            <person name="Plummer K.M."/>
            <person name="Pradier J.M."/>
            <person name="Quevillon E."/>
            <person name="Sharon A."/>
            <person name="Simon A."/>
            <person name="ten Have A."/>
            <person name="Tudzynski B."/>
            <person name="Tudzynski P."/>
            <person name="Wincker P."/>
            <person name="Andrew M."/>
            <person name="Anthouard V."/>
            <person name="Beever R.E."/>
            <person name="Beffa R."/>
            <person name="Benoit I."/>
            <person name="Bouzid O."/>
            <person name="Brault B."/>
            <person name="Chen Z."/>
            <person name="Choquer M."/>
            <person name="Collemare J."/>
            <person name="Cotton P."/>
            <person name="Danchin E.G."/>
            <person name="Da Silva C."/>
            <person name="Gautier A."/>
            <person name="Giraud C."/>
            <person name="Giraud T."/>
            <person name="Gonzalez C."/>
            <person name="Grossetete S."/>
            <person name="Guldener U."/>
            <person name="Henrissat B."/>
            <person name="Howlett B.J."/>
            <person name="Kodira C."/>
            <person name="Kretschmer M."/>
            <person name="Lappartient A."/>
            <person name="Leroch M."/>
            <person name="Levis C."/>
            <person name="Mauceli E."/>
            <person name="Neuveglise C."/>
            <person name="Oeser B."/>
            <person name="Pearson M."/>
            <person name="Poulain J."/>
            <person name="Poussereau N."/>
            <person name="Quesneville H."/>
            <person name="Rascle C."/>
            <person name="Schumacher J."/>
            <person name="Segurens B."/>
            <person name="Sexton A."/>
            <person name="Silva E."/>
            <person name="Sirven C."/>
            <person name="Soanes D.M."/>
            <person name="Talbot N.J."/>
            <person name="Templeton M."/>
            <person name="Yandava C."/>
            <person name="Yarden O."/>
            <person name="Zeng Q."/>
            <person name="Rollins J.A."/>
            <person name="Lebrun M.H."/>
            <person name="Dickman M."/>
        </authorList>
    </citation>
    <scope>NUCLEOTIDE SEQUENCE [LARGE SCALE GENOMIC DNA]</scope>
    <source>
        <strain evidence="3">T4</strain>
    </source>
</reference>
<feature type="compositionally biased region" description="Basic and acidic residues" evidence="1">
    <location>
        <begin position="104"/>
        <end position="123"/>
    </location>
</feature>
<accession>G2YDJ3</accession>
<sequence>MCCCFSPRGEHVEQVKKISQQEIDAMKETHKSNGNRAPVPADLGTARNRSRSSGSNPGRTVYPNRLSQSGSSHGGYGSSDRESRVYNNDRNTSHEYGHGGYGSIDKDPRVHNSDRNNATHEYAHGGYGQRGRSEPPLGNKALRSGLGSTPRYTPRDLEYRR</sequence>
<dbReference type="AlphaFoldDB" id="G2YDJ3"/>
<feature type="region of interest" description="Disordered" evidence="1">
    <location>
        <begin position="14"/>
        <end position="161"/>
    </location>
</feature>
<evidence type="ECO:0000313" key="3">
    <source>
        <dbReference type="Proteomes" id="UP000008177"/>
    </source>
</evidence>
<dbReference type="OrthoDB" id="3562847at2759"/>
<evidence type="ECO:0000313" key="2">
    <source>
        <dbReference type="EMBL" id="CCD49841.1"/>
    </source>
</evidence>
<dbReference type="EMBL" id="FQ790321">
    <property type="protein sequence ID" value="CCD49841.1"/>
    <property type="molecule type" value="Genomic_DNA"/>
</dbReference>
<dbReference type="HOGENOM" id="CLU_1643443_0_0_1"/>
<protein>
    <submittedName>
        <fullName evidence="2">Uncharacterized protein</fullName>
    </submittedName>
</protein>
<dbReference type="Proteomes" id="UP000008177">
    <property type="component" value="Unplaced contigs"/>
</dbReference>
<dbReference type="InParanoid" id="G2YDJ3"/>
<name>G2YDJ3_BOTF4</name>
<organism evidence="2 3">
    <name type="scientific">Botryotinia fuckeliana (strain T4)</name>
    <name type="common">Noble rot fungus</name>
    <name type="synonym">Botrytis cinerea</name>
    <dbReference type="NCBI Taxonomy" id="999810"/>
    <lineage>
        <taxon>Eukaryota</taxon>
        <taxon>Fungi</taxon>
        <taxon>Dikarya</taxon>
        <taxon>Ascomycota</taxon>
        <taxon>Pezizomycotina</taxon>
        <taxon>Leotiomycetes</taxon>
        <taxon>Helotiales</taxon>
        <taxon>Sclerotiniaceae</taxon>
        <taxon>Botrytis</taxon>
    </lineage>
</organism>